<comment type="caution">
    <text evidence="1">The sequence shown here is derived from an EMBL/GenBank/DDBJ whole genome shotgun (WGS) entry which is preliminary data.</text>
</comment>
<sequence length="848" mass="95332">MWSGPAGPWNQWPIHASMYQNVPHEQVDWAQLAKQWIQMQQTPSGPEPPMPAPHMAPPMAPRVPAPSLPPPQAHHGVPPSVAHKPVPPHIGGMPPSGPPPPAGGYWGGPASSSWGAGEGKPWQSSMGPHQAIPGGGMGPPAVAPMPPMGVSEKETFDYGHVSSSQPLASQSYDYNHGGAEQYTQYAPPPPLMDNYPNTGDPYHQQYWGMGQNSCPPPFLRKERCDDREDTQVPYFEEEVPQLGFNKHERRQINMEVSMSVDVLDAAKRKCLPGWIREGLEKMEREKMRKLEREKEEAERRARISRQAEDDPANTKSKFDSDSEDEKDAVDMFSEGGRARRSPKRNGAPPPAPRESSPEPEPVRQREEFRFQTPEEQHQEMMLKVRRMLTELLLEVTNEEMHSLCQEVFQKAVLKVCGAPCRSIVVSRTKHCSFVRETASTAGNFTHSMEEDASSVDDDFETLNPASTFAEFVEADDNVATCSELLLDDTIAEALPGADATATSDEGEDDAATAADATVHPSFADMLRHIDCITSYACGLSGYGSDSESSSDAESGDDSEEELQRSIRDKRAAFAQWEHQVAEELDEEDRQHERRLQQQAAQKVTEDGGVRSINRPAEKSSAGALDTDSPREAIPEEVAERDDSEDGREDTGETPQEGWPSPPQTELPDEKVNDKSSSTSSPEHNSSETDERHDEDMSSRRDREKSSRRESTKSSSEKSSVSKKRRDRSRSSSHRRKSRSRSRDKKDKRRPRHYRSSSSSSHSRSSSRRRTKRRSRSRDRKDKRRRRRSSSTSHSRSRSRSHGRRRSRSRSPKRTSRRKDRSRSRSRRRRHSSESAGSGKRSSRKNRDR</sequence>
<protein>
    <submittedName>
        <fullName evidence="1">Uncharacterized protein</fullName>
    </submittedName>
</protein>
<dbReference type="Proteomes" id="UP000821845">
    <property type="component" value="Chromosome 6"/>
</dbReference>
<accession>A0ACB7RZX4</accession>
<evidence type="ECO:0000313" key="2">
    <source>
        <dbReference type="Proteomes" id="UP000821845"/>
    </source>
</evidence>
<reference evidence="1" key="1">
    <citation type="submission" date="2020-05" db="EMBL/GenBank/DDBJ databases">
        <title>Large-scale comparative analyses of tick genomes elucidate their genetic diversity and vector capacities.</title>
        <authorList>
            <person name="Jia N."/>
            <person name="Wang J."/>
            <person name="Shi W."/>
            <person name="Du L."/>
            <person name="Sun Y."/>
            <person name="Zhan W."/>
            <person name="Jiang J."/>
            <person name="Wang Q."/>
            <person name="Zhang B."/>
            <person name="Ji P."/>
            <person name="Sakyi L.B."/>
            <person name="Cui X."/>
            <person name="Yuan T."/>
            <person name="Jiang B."/>
            <person name="Yang W."/>
            <person name="Lam T.T.-Y."/>
            <person name="Chang Q."/>
            <person name="Ding S."/>
            <person name="Wang X."/>
            <person name="Zhu J."/>
            <person name="Ruan X."/>
            <person name="Zhao L."/>
            <person name="Wei J."/>
            <person name="Que T."/>
            <person name="Du C."/>
            <person name="Cheng J."/>
            <person name="Dai P."/>
            <person name="Han X."/>
            <person name="Huang E."/>
            <person name="Gao Y."/>
            <person name="Liu J."/>
            <person name="Shao H."/>
            <person name="Ye R."/>
            <person name="Li L."/>
            <person name="Wei W."/>
            <person name="Wang X."/>
            <person name="Wang C."/>
            <person name="Yang T."/>
            <person name="Huo Q."/>
            <person name="Li W."/>
            <person name="Guo W."/>
            <person name="Chen H."/>
            <person name="Zhou L."/>
            <person name="Ni X."/>
            <person name="Tian J."/>
            <person name="Zhou Y."/>
            <person name="Sheng Y."/>
            <person name="Liu T."/>
            <person name="Pan Y."/>
            <person name="Xia L."/>
            <person name="Li J."/>
            <person name="Zhao F."/>
            <person name="Cao W."/>
        </authorList>
    </citation>
    <scope>NUCLEOTIDE SEQUENCE</scope>
    <source>
        <strain evidence="1">Hyas-2018</strain>
    </source>
</reference>
<dbReference type="EMBL" id="CM023486">
    <property type="protein sequence ID" value="KAH6927216.1"/>
    <property type="molecule type" value="Genomic_DNA"/>
</dbReference>
<proteinExistence type="predicted"/>
<organism evidence="1 2">
    <name type="scientific">Hyalomma asiaticum</name>
    <name type="common">Tick</name>
    <dbReference type="NCBI Taxonomy" id="266040"/>
    <lineage>
        <taxon>Eukaryota</taxon>
        <taxon>Metazoa</taxon>
        <taxon>Ecdysozoa</taxon>
        <taxon>Arthropoda</taxon>
        <taxon>Chelicerata</taxon>
        <taxon>Arachnida</taxon>
        <taxon>Acari</taxon>
        <taxon>Parasitiformes</taxon>
        <taxon>Ixodida</taxon>
        <taxon>Ixodoidea</taxon>
        <taxon>Ixodidae</taxon>
        <taxon>Hyalomminae</taxon>
        <taxon>Hyalomma</taxon>
    </lineage>
</organism>
<gene>
    <name evidence="1" type="ORF">HPB50_000848</name>
</gene>
<name>A0ACB7RZX4_HYAAI</name>
<keyword evidence="2" id="KW-1185">Reference proteome</keyword>
<evidence type="ECO:0000313" key="1">
    <source>
        <dbReference type="EMBL" id="KAH6927216.1"/>
    </source>
</evidence>